<dbReference type="EMBL" id="HE575321">
    <property type="protein sequence ID" value="CCC92523.1"/>
    <property type="molecule type" value="Genomic_DNA"/>
</dbReference>
<evidence type="ECO:0000313" key="3">
    <source>
        <dbReference type="EMBL" id="CCC92523.1"/>
    </source>
</evidence>
<dbReference type="GO" id="GO:0005085">
    <property type="term" value="F:guanyl-nucleotide exchange factor activity"/>
    <property type="evidence" value="ECO:0007669"/>
    <property type="project" value="TreeGrafter"/>
</dbReference>
<feature type="compositionally biased region" description="Polar residues" evidence="2">
    <location>
        <begin position="522"/>
        <end position="533"/>
    </location>
</feature>
<feature type="repeat" description="RCC1" evidence="1">
    <location>
        <begin position="230"/>
        <end position="283"/>
    </location>
</feature>
<sequence>MEKRVLRRLHTRIVGMGSICGGIPSPMAEVFLRSLPPPAELDPARYRRFEREEALRSRLPPSSTAPEPFYDIVHGAAGHKHVALITREGNLITFGDNRYGQTAAPVEEQAPSCCDEPTYDRQRPAVARRVTQEVSAAPLYIDLDGAFARGETRVVCGSNYTIVYQPGGRRAIAFGNNHVGQLGIGHKNPVSAARGFAEWNLAAEWWGGNSSVIHTVTCGFNHAVLQLSSGALLSFGSNTWGELGIGTTVSPVEPTPIRFFKEKGIRVVKAVAGNSFSLFLTADGRVYGCGATNAGQLPPNEFEPVPIPLTRSFQQGGKTEGSQNGCGGPQKLIRIKDIACVGSMAVFVSCKNELFVQGALPDYGYQVPSPRFQLVDQQQAINHFTAAMASATEGSGALQVQHACGGGFDIVRLVQGPSTLLVVYKNGCIAGLGANAEGQLQNIRKSRRGREVNLAKAFVASGLLPVCFPSEPLTISEDARKSPWFTCGMGFTLLFDNNEVYAVSEQPKPIELPPPAPPPGRTVTNAGQQQGRR</sequence>
<dbReference type="GO" id="GO:0005737">
    <property type="term" value="C:cytoplasm"/>
    <property type="evidence" value="ECO:0007669"/>
    <property type="project" value="TreeGrafter"/>
</dbReference>
<name>G0UT10_TRYCI</name>
<dbReference type="PROSITE" id="PS50012">
    <property type="entry name" value="RCC1_3"/>
    <property type="match status" value="1"/>
</dbReference>
<gene>
    <name evidence="3" type="ORF">TCIL3000_8_7520</name>
</gene>
<dbReference type="InterPro" id="IPR009091">
    <property type="entry name" value="RCC1/BLIP-II"/>
</dbReference>
<dbReference type="InterPro" id="IPR000408">
    <property type="entry name" value="Reg_chr_condens"/>
</dbReference>
<dbReference type="PANTHER" id="PTHR45982:SF1">
    <property type="entry name" value="REGULATOR OF CHROMOSOME CONDENSATION"/>
    <property type="match status" value="1"/>
</dbReference>
<dbReference type="VEuPathDB" id="TriTrypDB:TcIL3000_8_7520"/>
<dbReference type="InterPro" id="IPR051553">
    <property type="entry name" value="Ran_GTPase-activating"/>
</dbReference>
<evidence type="ECO:0000256" key="2">
    <source>
        <dbReference type="SAM" id="MobiDB-lite"/>
    </source>
</evidence>
<protein>
    <submittedName>
        <fullName evidence="3">Uncharacterized protein TCIL3000_8_7520</fullName>
    </submittedName>
</protein>
<proteinExistence type="predicted"/>
<dbReference type="Pfam" id="PF00415">
    <property type="entry name" value="RCC1"/>
    <property type="match status" value="1"/>
</dbReference>
<dbReference type="SUPFAM" id="SSF50985">
    <property type="entry name" value="RCC1/BLIP-II"/>
    <property type="match status" value="1"/>
</dbReference>
<dbReference type="Pfam" id="PF13540">
    <property type="entry name" value="RCC1_2"/>
    <property type="match status" value="1"/>
</dbReference>
<evidence type="ECO:0000256" key="1">
    <source>
        <dbReference type="PROSITE-ProRule" id="PRU00235"/>
    </source>
</evidence>
<dbReference type="Gene3D" id="2.130.10.30">
    <property type="entry name" value="Regulator of chromosome condensation 1/beta-lactamase-inhibitor protein II"/>
    <property type="match status" value="2"/>
</dbReference>
<reference evidence="3" key="1">
    <citation type="journal article" date="2012" name="Proc. Natl. Acad. Sci. U.S.A.">
        <title>Antigenic diversity is generated by distinct evolutionary mechanisms in African trypanosome species.</title>
        <authorList>
            <person name="Jackson A.P."/>
            <person name="Berry A."/>
            <person name="Aslett M."/>
            <person name="Allison H.C."/>
            <person name="Burton P."/>
            <person name="Vavrova-Anderson J."/>
            <person name="Brown R."/>
            <person name="Browne H."/>
            <person name="Corton N."/>
            <person name="Hauser H."/>
            <person name="Gamble J."/>
            <person name="Gilderthorp R."/>
            <person name="Marcello L."/>
            <person name="McQuillan J."/>
            <person name="Otto T.D."/>
            <person name="Quail M.A."/>
            <person name="Sanders M.J."/>
            <person name="van Tonder A."/>
            <person name="Ginger M.L."/>
            <person name="Field M.C."/>
            <person name="Barry J.D."/>
            <person name="Hertz-Fowler C."/>
            <person name="Berriman M."/>
        </authorList>
    </citation>
    <scope>NUCLEOTIDE SEQUENCE</scope>
    <source>
        <strain evidence="3">IL3000</strain>
    </source>
</reference>
<organism evidence="3">
    <name type="scientific">Trypanosoma congolense (strain IL3000)</name>
    <dbReference type="NCBI Taxonomy" id="1068625"/>
    <lineage>
        <taxon>Eukaryota</taxon>
        <taxon>Discoba</taxon>
        <taxon>Euglenozoa</taxon>
        <taxon>Kinetoplastea</taxon>
        <taxon>Metakinetoplastina</taxon>
        <taxon>Trypanosomatida</taxon>
        <taxon>Trypanosomatidae</taxon>
        <taxon>Trypanosoma</taxon>
        <taxon>Nannomonas</taxon>
    </lineage>
</organism>
<dbReference type="AlphaFoldDB" id="G0UT10"/>
<feature type="compositionally biased region" description="Pro residues" evidence="2">
    <location>
        <begin position="510"/>
        <end position="520"/>
    </location>
</feature>
<feature type="region of interest" description="Disordered" evidence="2">
    <location>
        <begin position="505"/>
        <end position="533"/>
    </location>
</feature>
<accession>G0UT10</accession>
<dbReference type="PANTHER" id="PTHR45982">
    <property type="entry name" value="REGULATOR OF CHROMOSOME CONDENSATION"/>
    <property type="match status" value="1"/>
</dbReference>